<dbReference type="KEGG" id="mpro:BJP34_19790"/>
<gene>
    <name evidence="1" type="ORF">BJP34_19790</name>
</gene>
<protein>
    <recommendedName>
        <fullName evidence="3">Serine kinase</fullName>
    </recommendedName>
</protein>
<dbReference type="SUPFAM" id="SSF53795">
    <property type="entry name" value="PEP carboxykinase-like"/>
    <property type="match status" value="1"/>
</dbReference>
<sequence>MSLDGTISKKLSKCSVGDMSEIDSQLVDCKVLGGKKQKLFSYVAYGLGIHSALPIPEFIPAEVECDVMIHIQSNDYSTGCVRVAWPKASATRTAEAVGHALAEGQTRTPNRKISDYIPKEVIQQPMALQLSPKEAVIYLKDTGLFLVQGGNSITIIPAAEAWLSRIQTALVGTVMAILLYQRGLLVLHASVVNINGGAVVFLGNSGEGKSSIAAALHTQGYRIITDDVAPVTLDQGTAKVAPSFPQIKLSREVAKVLGYDQDKLALLLPKLNKPGYRLNQDFTEALLPIRCIYVLVSGSQLSIKRLKLQEAVMELSRHSRLNSLFDSEKACHLLQCAQLANQCSVYRLQRPRNLALLPELARLVAEHQFIQGKM</sequence>
<accession>A0A1D8TUQ6</accession>
<evidence type="ECO:0000313" key="1">
    <source>
        <dbReference type="EMBL" id="AOX01381.1"/>
    </source>
</evidence>
<dbReference type="STRING" id="1458985.BJP34_19790"/>
<dbReference type="Gene3D" id="3.40.50.300">
    <property type="entry name" value="P-loop containing nucleotide triphosphate hydrolases"/>
    <property type="match status" value="1"/>
</dbReference>
<evidence type="ECO:0000313" key="2">
    <source>
        <dbReference type="Proteomes" id="UP000177870"/>
    </source>
</evidence>
<dbReference type="EMBL" id="CP017599">
    <property type="protein sequence ID" value="AOX01381.1"/>
    <property type="molecule type" value="Genomic_DNA"/>
</dbReference>
<dbReference type="Proteomes" id="UP000177870">
    <property type="component" value="Chromosome"/>
</dbReference>
<proteinExistence type="predicted"/>
<reference evidence="2" key="1">
    <citation type="submission" date="2016-10" db="EMBL/GenBank/DDBJ databases">
        <title>Comparative genomics uncovers the prolific and rare metabolic potential of the cyanobacterial genus Moorea.</title>
        <authorList>
            <person name="Leao T."/>
            <person name="Castelao G."/>
            <person name="Korobeynikov A."/>
            <person name="Monroe E.A."/>
            <person name="Podell S."/>
            <person name="Glukhov E."/>
            <person name="Allen E."/>
            <person name="Gerwick W.H."/>
            <person name="Gerwick L."/>
        </authorList>
    </citation>
    <scope>NUCLEOTIDE SEQUENCE [LARGE SCALE GENOMIC DNA]</scope>
    <source>
        <strain evidence="2">PAL-8-15-08-1</strain>
    </source>
</reference>
<dbReference type="AlphaFoldDB" id="A0A1D8TUQ6"/>
<evidence type="ECO:0008006" key="3">
    <source>
        <dbReference type="Google" id="ProtNLM"/>
    </source>
</evidence>
<organism evidence="1 2">
    <name type="scientific">Moorena producens PAL-8-15-08-1</name>
    <dbReference type="NCBI Taxonomy" id="1458985"/>
    <lineage>
        <taxon>Bacteria</taxon>
        <taxon>Bacillati</taxon>
        <taxon>Cyanobacteriota</taxon>
        <taxon>Cyanophyceae</taxon>
        <taxon>Coleofasciculales</taxon>
        <taxon>Coleofasciculaceae</taxon>
        <taxon>Moorena</taxon>
    </lineage>
</organism>
<dbReference type="InterPro" id="IPR027417">
    <property type="entry name" value="P-loop_NTPase"/>
</dbReference>
<name>A0A1D8TUQ6_9CYAN</name>